<feature type="transmembrane region" description="Helical" evidence="1">
    <location>
        <begin position="275"/>
        <end position="293"/>
    </location>
</feature>
<evidence type="ECO:0000313" key="2">
    <source>
        <dbReference type="EMBL" id="KAJ8613787.1"/>
    </source>
</evidence>
<dbReference type="Pfam" id="PF05684">
    <property type="entry name" value="DUF819"/>
    <property type="match status" value="1"/>
</dbReference>
<dbReference type="PANTHER" id="PTHR34289:SF8">
    <property type="entry name" value="DUF819 DOMAIN-CONTAINING PROTEIN"/>
    <property type="match status" value="1"/>
</dbReference>
<protein>
    <recommendedName>
        <fullName evidence="4">DUF819 protein</fullName>
    </recommendedName>
</protein>
<name>A0AAD7UNI5_9STRA</name>
<feature type="transmembrane region" description="Helical" evidence="1">
    <location>
        <begin position="305"/>
        <end position="324"/>
    </location>
</feature>
<keyword evidence="1" id="KW-1133">Transmembrane helix</keyword>
<dbReference type="AlphaFoldDB" id="A0AAD7UNI5"/>
<feature type="transmembrane region" description="Helical" evidence="1">
    <location>
        <begin position="115"/>
        <end position="137"/>
    </location>
</feature>
<feature type="transmembrane region" description="Helical" evidence="1">
    <location>
        <begin position="83"/>
        <end position="103"/>
    </location>
</feature>
<reference evidence="2" key="1">
    <citation type="submission" date="2023-01" db="EMBL/GenBank/DDBJ databases">
        <title>Metagenome sequencing of chrysophaentin producing Chrysophaeum taylorii.</title>
        <authorList>
            <person name="Davison J."/>
            <person name="Bewley C."/>
        </authorList>
    </citation>
    <scope>NUCLEOTIDE SEQUENCE</scope>
    <source>
        <strain evidence="2">NIES-1699</strain>
    </source>
</reference>
<evidence type="ECO:0008006" key="4">
    <source>
        <dbReference type="Google" id="ProtNLM"/>
    </source>
</evidence>
<comment type="caution">
    <text evidence="2">The sequence shown here is derived from an EMBL/GenBank/DDBJ whole genome shotgun (WGS) entry which is preliminary data.</text>
</comment>
<proteinExistence type="predicted"/>
<feature type="transmembrane region" description="Helical" evidence="1">
    <location>
        <begin position="180"/>
        <end position="201"/>
    </location>
</feature>
<feature type="transmembrane region" description="Helical" evidence="1">
    <location>
        <begin position="248"/>
        <end position="268"/>
    </location>
</feature>
<dbReference type="InterPro" id="IPR008537">
    <property type="entry name" value="DUF819"/>
</dbReference>
<gene>
    <name evidence="2" type="ORF">CTAYLR_008854</name>
</gene>
<feature type="transmembrane region" description="Helical" evidence="1">
    <location>
        <begin position="54"/>
        <end position="77"/>
    </location>
</feature>
<dbReference type="Proteomes" id="UP001230188">
    <property type="component" value="Unassembled WGS sequence"/>
</dbReference>
<keyword evidence="3" id="KW-1185">Reference proteome</keyword>
<accession>A0AAD7UNI5</accession>
<sequence>MLLQVVASAVAWQQVPQPPKRVSVVRRVMSTEATWATLGTCAAGGLWAERYTKVGAAVSSNVVTMVATLALVNLGILPAKSPVYSLVTAKLVPLAIPLLLMDADLARVRRDGRKLLLPFVVASAGTVVGTLVAWPLAPLKSAIPDVEVRATIAAALAARHVGGAVNYVAVADAGAAPASIVAAGIAADNAVVAPYFALLFATTKAGEKDAGEAVGNKTTDVATAVDASAALAVGLACVAVASLAPRPFLLPLCTLYAVAIASAAPGFCRRVAPSGRVLGTCAMQLFVAAIGAAGDLRAVAAAGRALFVFSLLQIGVHYAIILAARRVFPRTLELRALAASSNAAVGGPTTAAAMCVAKRWDDLVLPALLVGILGYASGTFIALALQQALLWWN</sequence>
<evidence type="ECO:0000313" key="3">
    <source>
        <dbReference type="Proteomes" id="UP001230188"/>
    </source>
</evidence>
<organism evidence="2 3">
    <name type="scientific">Chrysophaeum taylorii</name>
    <dbReference type="NCBI Taxonomy" id="2483200"/>
    <lineage>
        <taxon>Eukaryota</taxon>
        <taxon>Sar</taxon>
        <taxon>Stramenopiles</taxon>
        <taxon>Ochrophyta</taxon>
        <taxon>Pelagophyceae</taxon>
        <taxon>Pelagomonadales</taxon>
        <taxon>Pelagomonadaceae</taxon>
        <taxon>Chrysophaeum</taxon>
    </lineage>
</organism>
<feature type="transmembrane region" description="Helical" evidence="1">
    <location>
        <begin position="363"/>
        <end position="385"/>
    </location>
</feature>
<dbReference type="PANTHER" id="PTHR34289">
    <property type="entry name" value="PROTEIN, PUTATIVE (DUF819)-RELATED"/>
    <property type="match status" value="1"/>
</dbReference>
<dbReference type="EMBL" id="JAQMWT010000022">
    <property type="protein sequence ID" value="KAJ8613787.1"/>
    <property type="molecule type" value="Genomic_DNA"/>
</dbReference>
<keyword evidence="1" id="KW-0472">Membrane</keyword>
<evidence type="ECO:0000256" key="1">
    <source>
        <dbReference type="SAM" id="Phobius"/>
    </source>
</evidence>
<feature type="transmembrane region" description="Helical" evidence="1">
    <location>
        <begin position="221"/>
        <end position="242"/>
    </location>
</feature>
<keyword evidence="1" id="KW-0812">Transmembrane</keyword>